<dbReference type="EMBL" id="CAJVRL010000127">
    <property type="protein sequence ID" value="CAG8962078.1"/>
    <property type="molecule type" value="Genomic_DNA"/>
</dbReference>
<name>A0A9N9Q0E9_9HELO</name>
<sequence length="113" mass="12816">MASYDRYDVDPSLKSQIHSKRIPMIPDTREDHSMALGLEEFTDPAVKTARSGCLIFRNEGDDEQQIEKLSMCNIVVLISLKWQRSEVAEGAIIASRYMESTILHKGSSVWKLT</sequence>
<reference evidence="1" key="1">
    <citation type="submission" date="2021-07" db="EMBL/GenBank/DDBJ databases">
        <authorList>
            <person name="Durling M."/>
        </authorList>
    </citation>
    <scope>NUCLEOTIDE SEQUENCE</scope>
</reference>
<proteinExistence type="predicted"/>
<protein>
    <submittedName>
        <fullName evidence="1">Uncharacterized protein</fullName>
    </submittedName>
</protein>
<evidence type="ECO:0000313" key="2">
    <source>
        <dbReference type="Proteomes" id="UP000696280"/>
    </source>
</evidence>
<dbReference type="AlphaFoldDB" id="A0A9N9Q0E9"/>
<organism evidence="1 2">
    <name type="scientific">Hymenoscyphus fraxineus</name>
    <dbReference type="NCBI Taxonomy" id="746836"/>
    <lineage>
        <taxon>Eukaryota</taxon>
        <taxon>Fungi</taxon>
        <taxon>Dikarya</taxon>
        <taxon>Ascomycota</taxon>
        <taxon>Pezizomycotina</taxon>
        <taxon>Leotiomycetes</taxon>
        <taxon>Helotiales</taxon>
        <taxon>Helotiaceae</taxon>
        <taxon>Hymenoscyphus</taxon>
    </lineage>
</organism>
<comment type="caution">
    <text evidence="1">The sequence shown here is derived from an EMBL/GenBank/DDBJ whole genome shotgun (WGS) entry which is preliminary data.</text>
</comment>
<evidence type="ECO:0000313" key="1">
    <source>
        <dbReference type="EMBL" id="CAG8962078.1"/>
    </source>
</evidence>
<gene>
    <name evidence="1" type="ORF">HYFRA_00005121</name>
</gene>
<keyword evidence="2" id="KW-1185">Reference proteome</keyword>
<dbReference type="Proteomes" id="UP000696280">
    <property type="component" value="Unassembled WGS sequence"/>
</dbReference>
<accession>A0A9N9Q0E9</accession>